<reference evidence="2 3" key="1">
    <citation type="submission" date="2024-01" db="EMBL/GenBank/DDBJ databases">
        <authorList>
            <person name="Allen C."/>
            <person name="Tagirdzhanova G."/>
        </authorList>
    </citation>
    <scope>NUCLEOTIDE SEQUENCE [LARGE SCALE GENOMIC DNA]</scope>
</reference>
<feature type="compositionally biased region" description="Polar residues" evidence="1">
    <location>
        <begin position="179"/>
        <end position="191"/>
    </location>
</feature>
<feature type="compositionally biased region" description="Low complexity" evidence="1">
    <location>
        <begin position="12"/>
        <end position="23"/>
    </location>
</feature>
<feature type="region of interest" description="Disordered" evidence="1">
    <location>
        <begin position="1"/>
        <end position="50"/>
    </location>
</feature>
<sequence>MPTSKSTDDETGGSSQQPGQSGSTVDVRKQRKRDTDRLAQREHRKRQKQYVQDLEVELAFLKQQPTQSQISQLCEENKQLRQEVNAYRDTLSRIQSLLSSRATPKPGAPSAVSSLIKTSQADTSVDSPSSDGARGAEGPNAADVMGDLNHTAVHAHATRTVAATNAGLDITNHDRHPSDFNSDSFHGQATAGHSAQSILDLMRTTPAVENNVLWMDDFRPQNNMPGLIEMDSHFQTNPVQQLQAHTQPSQQQHMLWRFDTPNANTGHGASNSPHRSTAQDASWLLNLAPSPAYFRPSPLDSDSPSTSSRMAADLRLHRMTSCISTTPEPNDNGIYGIIDKVRSLSLTSPLASGKPTLAEFLLDNSSNVLSESLKVYLDAYRGTDKLAEFLGCYWTIYILLVWHVYQTREAFERIPQWLRPTQLQMRVPHPVSIDFIAWPALRDELVKLSQVDRDKVCDVMRVMFSAMEVKLDRSLIHDLSNDGHVGELISDLRNWTLKEEFFETFPEYRPLCMAY</sequence>
<dbReference type="Gene3D" id="1.20.5.170">
    <property type="match status" value="1"/>
</dbReference>
<organism evidence="2 3">
    <name type="scientific">Sporothrix eucalyptigena</name>
    <dbReference type="NCBI Taxonomy" id="1812306"/>
    <lineage>
        <taxon>Eukaryota</taxon>
        <taxon>Fungi</taxon>
        <taxon>Dikarya</taxon>
        <taxon>Ascomycota</taxon>
        <taxon>Pezizomycotina</taxon>
        <taxon>Sordariomycetes</taxon>
        <taxon>Sordariomycetidae</taxon>
        <taxon>Ophiostomatales</taxon>
        <taxon>Ophiostomataceae</taxon>
        <taxon>Sporothrix</taxon>
    </lineage>
</organism>
<feature type="region of interest" description="Disordered" evidence="1">
    <location>
        <begin position="169"/>
        <end position="191"/>
    </location>
</feature>
<accession>A0ABP0C1K5</accession>
<dbReference type="PANTHER" id="PTHR37012:SF7">
    <property type="entry name" value="B-ZIP TRANSCRIPTION FACTOR (EUROFUNG)-RELATED"/>
    <property type="match status" value="1"/>
</dbReference>
<evidence type="ECO:0000313" key="3">
    <source>
        <dbReference type="Proteomes" id="UP001642482"/>
    </source>
</evidence>
<dbReference type="PANTHER" id="PTHR37012">
    <property type="entry name" value="B-ZIP TRANSCRIPTION FACTOR (EUROFUNG)-RELATED"/>
    <property type="match status" value="1"/>
</dbReference>
<dbReference type="InterPro" id="IPR046347">
    <property type="entry name" value="bZIP_sf"/>
</dbReference>
<dbReference type="Proteomes" id="UP001642482">
    <property type="component" value="Unassembled WGS sequence"/>
</dbReference>
<evidence type="ECO:0008006" key="4">
    <source>
        <dbReference type="Google" id="ProtNLM"/>
    </source>
</evidence>
<dbReference type="SUPFAM" id="SSF57959">
    <property type="entry name" value="Leucine zipper domain"/>
    <property type="match status" value="1"/>
</dbReference>
<feature type="compositionally biased region" description="Polar residues" evidence="1">
    <location>
        <begin position="111"/>
        <end position="130"/>
    </location>
</feature>
<gene>
    <name evidence="2" type="ORF">SEUCBS140593_006049</name>
</gene>
<evidence type="ECO:0000256" key="1">
    <source>
        <dbReference type="SAM" id="MobiDB-lite"/>
    </source>
</evidence>
<dbReference type="Pfam" id="PF11905">
    <property type="entry name" value="DUF3425"/>
    <property type="match status" value="1"/>
</dbReference>
<feature type="compositionally biased region" description="Polar residues" evidence="1">
    <location>
        <begin position="261"/>
        <end position="278"/>
    </location>
</feature>
<proteinExistence type="predicted"/>
<feature type="region of interest" description="Disordered" evidence="1">
    <location>
        <begin position="99"/>
        <end position="144"/>
    </location>
</feature>
<dbReference type="InterPro" id="IPR021833">
    <property type="entry name" value="DUF3425"/>
</dbReference>
<protein>
    <recommendedName>
        <fullName evidence="4">BZIP domain-containing protein</fullName>
    </recommendedName>
</protein>
<evidence type="ECO:0000313" key="2">
    <source>
        <dbReference type="EMBL" id="CAK7225868.1"/>
    </source>
</evidence>
<keyword evidence="3" id="KW-1185">Reference proteome</keyword>
<dbReference type="EMBL" id="CAWUHD010000062">
    <property type="protein sequence ID" value="CAK7225868.1"/>
    <property type="molecule type" value="Genomic_DNA"/>
</dbReference>
<comment type="caution">
    <text evidence="2">The sequence shown here is derived from an EMBL/GenBank/DDBJ whole genome shotgun (WGS) entry which is preliminary data.</text>
</comment>
<dbReference type="CDD" id="cd14688">
    <property type="entry name" value="bZIP_YAP"/>
    <property type="match status" value="1"/>
</dbReference>
<feature type="region of interest" description="Disordered" evidence="1">
    <location>
        <begin position="259"/>
        <end position="278"/>
    </location>
</feature>
<name>A0ABP0C1K5_9PEZI</name>